<dbReference type="InterPro" id="IPR046275">
    <property type="entry name" value="DUF6308"/>
</dbReference>
<organism evidence="1 2">
    <name type="scientific">Arthrobacter ramosus</name>
    <dbReference type="NCBI Taxonomy" id="1672"/>
    <lineage>
        <taxon>Bacteria</taxon>
        <taxon>Bacillati</taxon>
        <taxon>Actinomycetota</taxon>
        <taxon>Actinomycetes</taxon>
        <taxon>Micrococcales</taxon>
        <taxon>Micrococcaceae</taxon>
        <taxon>Arthrobacter</taxon>
    </lineage>
</organism>
<dbReference type="Pfam" id="PF19827">
    <property type="entry name" value="DUF6308"/>
    <property type="match status" value="1"/>
</dbReference>
<dbReference type="RefSeq" id="WP_234750516.1">
    <property type="nucleotide sequence ID" value="NZ_BAAAWN010000001.1"/>
</dbReference>
<accession>A0ABV5Y4G3</accession>
<proteinExistence type="predicted"/>
<protein>
    <submittedName>
        <fullName evidence="1">DUF6308 family protein</fullName>
    </submittedName>
</protein>
<dbReference type="Proteomes" id="UP001589702">
    <property type="component" value="Unassembled WGS sequence"/>
</dbReference>
<comment type="caution">
    <text evidence="1">The sequence shown here is derived from an EMBL/GenBank/DDBJ whole genome shotgun (WGS) entry which is preliminary data.</text>
</comment>
<evidence type="ECO:0000313" key="1">
    <source>
        <dbReference type="EMBL" id="MFB9821878.1"/>
    </source>
</evidence>
<name>A0ABV5Y4G3_ARTRM</name>
<dbReference type="EMBL" id="JBHMBC010000039">
    <property type="protein sequence ID" value="MFB9821878.1"/>
    <property type="molecule type" value="Genomic_DNA"/>
</dbReference>
<evidence type="ECO:0000313" key="2">
    <source>
        <dbReference type="Proteomes" id="UP001589702"/>
    </source>
</evidence>
<reference evidence="1 2" key="1">
    <citation type="submission" date="2024-09" db="EMBL/GenBank/DDBJ databases">
        <authorList>
            <person name="Sun Q."/>
            <person name="Mori K."/>
        </authorList>
    </citation>
    <scope>NUCLEOTIDE SEQUENCE [LARGE SCALE GENOMIC DNA]</scope>
    <source>
        <strain evidence="1 2">JCM 1334</strain>
    </source>
</reference>
<sequence length="228" mass="25717">MTETLIVGGLDVSVQHAKELAWEYMNQPGQWSYPAYDSYPGNGDRNSVGSQDALAAGLLNAGQNPLKTQYTFLKILEHIDPLLRNKHLTGTLDQAGPETLSAIAELYGVLDGRKTPQLRLVKLAKILHLKRPGLLPLYDDNIWRCYGRLGKKRMDSVKARSNTDYMTAWLPHIQKDLKDGLRRWTDIAALAPAGGPEVTPLRALDMVAWRLVEEKEPRKRKLLRRRLA</sequence>
<keyword evidence="2" id="KW-1185">Reference proteome</keyword>
<gene>
    <name evidence="1" type="ORF">ACFFP1_20580</name>
</gene>